<protein>
    <submittedName>
        <fullName evidence="2">Sporulation initiation inhibitor protein Soj</fullName>
        <ecNumber evidence="2">3.6.-.-</ecNumber>
    </submittedName>
</protein>
<feature type="domain" description="AAA" evidence="1">
    <location>
        <begin position="2"/>
        <end position="174"/>
    </location>
</feature>
<dbReference type="InterPro" id="IPR050678">
    <property type="entry name" value="DNA_Partitioning_ATPase"/>
</dbReference>
<dbReference type="FunFam" id="3.40.50.300:FF:000285">
    <property type="entry name" value="Sporulation initiation inhibitor Soj"/>
    <property type="match status" value="1"/>
</dbReference>
<dbReference type="InterPro" id="IPR027417">
    <property type="entry name" value="P-loop_NTPase"/>
</dbReference>
<name>A0A5B8R8Y8_9ZZZZ</name>
<gene>
    <name evidence="2" type="primary">soj_1</name>
    <name evidence="2" type="ORF">KBTEX_00042</name>
</gene>
<keyword evidence="2" id="KW-0378">Hydrolase</keyword>
<dbReference type="SUPFAM" id="SSF52540">
    <property type="entry name" value="P-loop containing nucleoside triphosphate hydrolases"/>
    <property type="match status" value="1"/>
</dbReference>
<dbReference type="GO" id="GO:0016787">
    <property type="term" value="F:hydrolase activity"/>
    <property type="evidence" value="ECO:0007669"/>
    <property type="project" value="UniProtKB-KW"/>
</dbReference>
<dbReference type="CDD" id="cd02042">
    <property type="entry name" value="ParAB_family"/>
    <property type="match status" value="1"/>
</dbReference>
<accession>A0A5B8R8Y8</accession>
<dbReference type="EC" id="3.6.-.-" evidence="2"/>
<reference evidence="2" key="1">
    <citation type="submission" date="2019-06" db="EMBL/GenBank/DDBJ databases">
        <authorList>
            <person name="Murdoch R.W."/>
            <person name="Fathepure B."/>
        </authorList>
    </citation>
    <scope>NUCLEOTIDE SEQUENCE</scope>
</reference>
<evidence type="ECO:0000313" key="2">
    <source>
        <dbReference type="EMBL" id="QEA03742.1"/>
    </source>
</evidence>
<organism evidence="2">
    <name type="scientific">uncultured organism</name>
    <dbReference type="NCBI Taxonomy" id="155900"/>
    <lineage>
        <taxon>unclassified sequences</taxon>
        <taxon>environmental samples</taxon>
    </lineage>
</organism>
<dbReference type="AlphaFoldDB" id="A0A5B8R8Y8"/>
<dbReference type="PANTHER" id="PTHR13696:SF69">
    <property type="entry name" value="PLASMID PARTITIONING PROTEIN-RELATED"/>
    <property type="match status" value="1"/>
</dbReference>
<dbReference type="PANTHER" id="PTHR13696">
    <property type="entry name" value="P-LOOP CONTAINING NUCLEOSIDE TRIPHOSPHATE HYDROLASE"/>
    <property type="match status" value="1"/>
</dbReference>
<sequence>MHVWTVANQKGGVGKTTTVVSLGGLCAQRGLRTLVVDLDPHGSLSSYFRLDPESVNPGLYELFRNDGQLEPAMLRPTGVEGLSLLPASTALATLDRQLGTRKGMGLILRRALQRLDGEFERVLLDCPPMLGVLMVNALAASQRVIIPVQTEFLAVKGLERMMRTLAMIQRSRNEAQPQTIVPTLYDQRTRASVETLALLRHEYSEILWDDVIPEDTLFREASKQAMPLTVLRPWARGSQAYRRLLATVEATAEDDHMAKVLGDDAAI</sequence>
<dbReference type="Pfam" id="PF13614">
    <property type="entry name" value="AAA_31"/>
    <property type="match status" value="1"/>
</dbReference>
<dbReference type="EMBL" id="MN079076">
    <property type="protein sequence ID" value="QEA03742.1"/>
    <property type="molecule type" value="Genomic_DNA"/>
</dbReference>
<dbReference type="Gene3D" id="3.40.50.300">
    <property type="entry name" value="P-loop containing nucleotide triphosphate hydrolases"/>
    <property type="match status" value="1"/>
</dbReference>
<dbReference type="InterPro" id="IPR025669">
    <property type="entry name" value="AAA_dom"/>
</dbReference>
<evidence type="ECO:0000259" key="1">
    <source>
        <dbReference type="Pfam" id="PF13614"/>
    </source>
</evidence>
<proteinExistence type="predicted"/>